<comment type="caution">
    <text evidence="1">The sequence shown here is derived from an EMBL/GenBank/DDBJ whole genome shotgun (WGS) entry which is preliminary data.</text>
</comment>
<gene>
    <name evidence="1" type="ORF">OC25_03790</name>
</gene>
<accession>A0A0C1FTG8</accession>
<evidence type="ECO:0000313" key="2">
    <source>
        <dbReference type="Proteomes" id="UP000031246"/>
    </source>
</evidence>
<keyword evidence="2" id="KW-1185">Reference proteome</keyword>
<organism evidence="1 2">
    <name type="scientific">Pedobacter kyungheensis</name>
    <dbReference type="NCBI Taxonomy" id="1069985"/>
    <lineage>
        <taxon>Bacteria</taxon>
        <taxon>Pseudomonadati</taxon>
        <taxon>Bacteroidota</taxon>
        <taxon>Sphingobacteriia</taxon>
        <taxon>Sphingobacteriales</taxon>
        <taxon>Sphingobacteriaceae</taxon>
        <taxon>Pedobacter</taxon>
    </lineage>
</organism>
<evidence type="ECO:0000313" key="1">
    <source>
        <dbReference type="EMBL" id="KIA96212.1"/>
    </source>
</evidence>
<dbReference type="OrthoDB" id="771909at2"/>
<protein>
    <submittedName>
        <fullName evidence="1">Uncharacterized protein</fullName>
    </submittedName>
</protein>
<dbReference type="AlphaFoldDB" id="A0A0C1FTG8"/>
<proteinExistence type="predicted"/>
<dbReference type="RefSeq" id="WP_039471922.1">
    <property type="nucleotide sequence ID" value="NZ_JSYN01000003.1"/>
</dbReference>
<dbReference type="Proteomes" id="UP000031246">
    <property type="component" value="Unassembled WGS sequence"/>
</dbReference>
<sequence length="160" mass="17578">MSESSTTTSPEFVSVECEKMKVNLANAGEFITVANAAISLEKYLGDPQTPARNESSHIFGHVFGINSLKKVLMDIDIFNARQGEKDPKIAAIKCYYGISKRNDCDFPLKPADGEFRDLILMPVLDTGVDFHKILGIDDDEVLSGSRPCPNQCGEDSFLSK</sequence>
<reference evidence="1 2" key="1">
    <citation type="submission" date="2014-10" db="EMBL/GenBank/DDBJ databases">
        <title>Pedobacter Kyungheensis.</title>
        <authorList>
            <person name="Anderson B.M."/>
            <person name="Newman J.D."/>
        </authorList>
    </citation>
    <scope>NUCLEOTIDE SEQUENCE [LARGE SCALE GENOMIC DNA]</scope>
    <source>
        <strain evidence="1 2">KACC 16221</strain>
    </source>
</reference>
<name>A0A0C1FTG8_9SPHI</name>
<dbReference type="EMBL" id="JSYN01000003">
    <property type="protein sequence ID" value="KIA96212.1"/>
    <property type="molecule type" value="Genomic_DNA"/>
</dbReference>